<reference evidence="1" key="1">
    <citation type="journal article" date="2013" name="Genetics">
        <title>The draft genome and transcriptome of Panagrellus redivivus are shaped by the harsh demands of a free-living lifestyle.</title>
        <authorList>
            <person name="Srinivasan J."/>
            <person name="Dillman A.R."/>
            <person name="Macchietto M.G."/>
            <person name="Heikkinen L."/>
            <person name="Lakso M."/>
            <person name="Fracchia K.M."/>
            <person name="Antoshechkin I."/>
            <person name="Mortazavi A."/>
            <person name="Wong G."/>
            <person name="Sternberg P.W."/>
        </authorList>
    </citation>
    <scope>NUCLEOTIDE SEQUENCE [LARGE SCALE GENOMIC DNA]</scope>
    <source>
        <strain evidence="1">MT8872</strain>
    </source>
</reference>
<dbReference type="AlphaFoldDB" id="A0A7E4V5P1"/>
<dbReference type="WBParaSite" id="Pan_g16966.t1">
    <property type="protein sequence ID" value="Pan_g16966.t1"/>
    <property type="gene ID" value="Pan_g16966"/>
</dbReference>
<keyword evidence="1" id="KW-1185">Reference proteome</keyword>
<protein>
    <submittedName>
        <fullName evidence="2">DUF2013 domain-containing protein</fullName>
    </submittedName>
</protein>
<dbReference type="Proteomes" id="UP000492821">
    <property type="component" value="Unassembled WGS sequence"/>
</dbReference>
<organism evidence="1 2">
    <name type="scientific">Panagrellus redivivus</name>
    <name type="common">Microworm</name>
    <dbReference type="NCBI Taxonomy" id="6233"/>
    <lineage>
        <taxon>Eukaryota</taxon>
        <taxon>Metazoa</taxon>
        <taxon>Ecdysozoa</taxon>
        <taxon>Nematoda</taxon>
        <taxon>Chromadorea</taxon>
        <taxon>Rhabditida</taxon>
        <taxon>Tylenchina</taxon>
        <taxon>Panagrolaimomorpha</taxon>
        <taxon>Panagrolaimoidea</taxon>
        <taxon>Panagrolaimidae</taxon>
        <taxon>Panagrellus</taxon>
    </lineage>
</organism>
<name>A0A7E4V5P1_PANRE</name>
<proteinExistence type="predicted"/>
<reference evidence="2" key="2">
    <citation type="submission" date="2020-10" db="UniProtKB">
        <authorList>
            <consortium name="WormBaseParasite"/>
        </authorList>
    </citation>
    <scope>IDENTIFICATION</scope>
</reference>
<sequence length="492" mass="54667">MDQILDDVASINLSEQLVSQQGASGETVVHLAKLKSDDSAYDEIENVEDWLTAIRETDSPVIKFALLFRLPGYAAGKDLSDVTVAAIVKEIPCDVISDLIMTENPDTEYILEFTTNLLEVLLPKVGSDSSNLNSLQAPLIYNLIDRELSSEQFERILICCIRMGVDGFSLDDAVSVLNTSLVNLTKNTDNFPSVDLLRCVQQLLERLTSKPKRAVFLSVNAQWPKKLALLIRRLVQTYKIDEIYTVISFELASVMINLLGPKYFGGDAFFPILVCSLADGRLRIVMEDPAKVDVGSLVPALSILEFFMDAVNDEGSVFDEKDSNAMIKHIRDGAEFLIQYIIECAKASQTIPDDVIIPIYKYICGFLSIGGMQTLDAKRMNPVVFELLKVAENCVRTNKLDLAGMLLFNLQDFNPLPSDTLCFVMTYLKAASKSAEIELDTALAQATSVLQQLVDANRRDFFTADSLDRAIRAARDLDDDYLVELLVGLKKK</sequence>
<evidence type="ECO:0000313" key="2">
    <source>
        <dbReference type="WBParaSite" id="Pan_g16966.t1"/>
    </source>
</evidence>
<evidence type="ECO:0000313" key="1">
    <source>
        <dbReference type="Proteomes" id="UP000492821"/>
    </source>
</evidence>
<accession>A0A7E4V5P1</accession>